<dbReference type="STRING" id="48467.SAMN02745166_03903"/>
<evidence type="ECO:0000313" key="1">
    <source>
        <dbReference type="EMBL" id="SKB03751.1"/>
    </source>
</evidence>
<reference evidence="2" key="1">
    <citation type="submission" date="2017-02" db="EMBL/GenBank/DDBJ databases">
        <authorList>
            <person name="Varghese N."/>
            <person name="Submissions S."/>
        </authorList>
    </citation>
    <scope>NUCLEOTIDE SEQUENCE [LARGE SCALE GENOMIC DNA]</scope>
    <source>
        <strain evidence="2">ATCC 700200</strain>
    </source>
</reference>
<gene>
    <name evidence="1" type="ORF">SAMN02745166_03903</name>
</gene>
<dbReference type="Proteomes" id="UP000190774">
    <property type="component" value="Unassembled WGS sequence"/>
</dbReference>
<dbReference type="AlphaFoldDB" id="A0A1T4YR71"/>
<keyword evidence="2" id="KW-1185">Reference proteome</keyword>
<protein>
    <submittedName>
        <fullName evidence="1">Uncharacterized protein</fullName>
    </submittedName>
</protein>
<dbReference type="EMBL" id="FUYE01000015">
    <property type="protein sequence ID" value="SKB03751.1"/>
    <property type="molecule type" value="Genomic_DNA"/>
</dbReference>
<name>A0A1T4YR71_9BACT</name>
<sequence length="65" mass="7172">MKHPFYSSISLLACAYLVTANMRGWTMFPDTANRRALTSTAYRYRPSVFTSGSSSGGWSFGGSHK</sequence>
<accession>A0A1T4YR71</accession>
<proteinExistence type="predicted"/>
<dbReference type="RefSeq" id="WP_078815056.1">
    <property type="nucleotide sequence ID" value="NZ_FUYE01000015.1"/>
</dbReference>
<evidence type="ECO:0000313" key="2">
    <source>
        <dbReference type="Proteomes" id="UP000190774"/>
    </source>
</evidence>
<organism evidence="1 2">
    <name type="scientific">Prosthecobacter debontii</name>
    <dbReference type="NCBI Taxonomy" id="48467"/>
    <lineage>
        <taxon>Bacteria</taxon>
        <taxon>Pseudomonadati</taxon>
        <taxon>Verrucomicrobiota</taxon>
        <taxon>Verrucomicrobiia</taxon>
        <taxon>Verrucomicrobiales</taxon>
        <taxon>Verrucomicrobiaceae</taxon>
        <taxon>Prosthecobacter</taxon>
    </lineage>
</organism>